<evidence type="ECO:0000259" key="4">
    <source>
        <dbReference type="PROSITE" id="PS51393"/>
    </source>
</evidence>
<evidence type="ECO:0000256" key="3">
    <source>
        <dbReference type="ARBA" id="ARBA00023002"/>
    </source>
</evidence>
<dbReference type="AlphaFoldDB" id="A0A2H5PC08"/>
<keyword evidence="2" id="KW-0223">Dioxygenase</keyword>
<dbReference type="Gene3D" id="1.20.245.10">
    <property type="entry name" value="Lipoxygenase-1, Domain 5"/>
    <property type="match status" value="1"/>
</dbReference>
<accession>A0A2H5PC08</accession>
<keyword evidence="3" id="KW-0560">Oxidoreductase</keyword>
<dbReference type="EMBL" id="BDQV01000057">
    <property type="protein sequence ID" value="GAY49893.1"/>
    <property type="molecule type" value="Genomic_DNA"/>
</dbReference>
<dbReference type="InterPro" id="IPR000907">
    <property type="entry name" value="LipOase"/>
</dbReference>
<dbReference type="SUPFAM" id="SSF48484">
    <property type="entry name" value="Lipoxigenase"/>
    <property type="match status" value="1"/>
</dbReference>
<name>A0A2H5PC08_CITUN</name>
<feature type="domain" description="Lipoxygenase" evidence="4">
    <location>
        <begin position="1"/>
        <end position="106"/>
    </location>
</feature>
<comment type="caution">
    <text evidence="5">The sequence shown here is derived from an EMBL/GenBank/DDBJ whole genome shotgun (WGS) entry which is preliminary data.</text>
</comment>
<dbReference type="PROSITE" id="PS51393">
    <property type="entry name" value="LIPOXYGENASE_3"/>
    <property type="match status" value="1"/>
</dbReference>
<evidence type="ECO:0000256" key="2">
    <source>
        <dbReference type="ARBA" id="ARBA00022964"/>
    </source>
</evidence>
<gene>
    <name evidence="5" type="ORF">CUMW_122530</name>
</gene>
<proteinExistence type="predicted"/>
<dbReference type="Proteomes" id="UP000236630">
    <property type="component" value="Unassembled WGS sequence"/>
</dbReference>
<dbReference type="STRING" id="55188.A0A2H5PC08"/>
<dbReference type="InterPro" id="IPR036226">
    <property type="entry name" value="LipOase_C_sf"/>
</dbReference>
<dbReference type="Pfam" id="PF00305">
    <property type="entry name" value="Lipoxygenase"/>
    <property type="match status" value="1"/>
</dbReference>
<organism evidence="5 6">
    <name type="scientific">Citrus unshiu</name>
    <name type="common">Satsuma mandarin</name>
    <name type="synonym">Citrus nobilis var. unshiu</name>
    <dbReference type="NCBI Taxonomy" id="55188"/>
    <lineage>
        <taxon>Eukaryota</taxon>
        <taxon>Viridiplantae</taxon>
        <taxon>Streptophyta</taxon>
        <taxon>Embryophyta</taxon>
        <taxon>Tracheophyta</taxon>
        <taxon>Spermatophyta</taxon>
        <taxon>Magnoliopsida</taxon>
        <taxon>eudicotyledons</taxon>
        <taxon>Gunneridae</taxon>
        <taxon>Pentapetalae</taxon>
        <taxon>rosids</taxon>
        <taxon>malvids</taxon>
        <taxon>Sapindales</taxon>
        <taxon>Rutaceae</taxon>
        <taxon>Aurantioideae</taxon>
        <taxon>Citrus</taxon>
    </lineage>
</organism>
<evidence type="ECO:0000256" key="1">
    <source>
        <dbReference type="ARBA" id="ARBA00022723"/>
    </source>
</evidence>
<dbReference type="GO" id="GO:0046872">
    <property type="term" value="F:metal ion binding"/>
    <property type="evidence" value="ECO:0007669"/>
    <property type="project" value="UniProtKB-KW"/>
</dbReference>
<dbReference type="GO" id="GO:0034440">
    <property type="term" value="P:lipid oxidation"/>
    <property type="evidence" value="ECO:0007669"/>
    <property type="project" value="InterPro"/>
</dbReference>
<reference evidence="5 6" key="1">
    <citation type="journal article" date="2017" name="Front. Genet.">
        <title>Draft sequencing of the heterozygous diploid genome of Satsuma (Citrus unshiu Marc.) using a hybrid assembly approach.</title>
        <authorList>
            <person name="Shimizu T."/>
            <person name="Tanizawa Y."/>
            <person name="Mochizuki T."/>
            <person name="Nagasaki H."/>
            <person name="Yoshioka T."/>
            <person name="Toyoda A."/>
            <person name="Fujiyama A."/>
            <person name="Kaminuma E."/>
            <person name="Nakamura Y."/>
        </authorList>
    </citation>
    <scope>NUCLEOTIDE SEQUENCE [LARGE SCALE GENOMIC DNA]</scope>
    <source>
        <strain evidence="6">cv. Miyagawa wase</strain>
    </source>
</reference>
<evidence type="ECO:0000313" key="6">
    <source>
        <dbReference type="Proteomes" id="UP000236630"/>
    </source>
</evidence>
<evidence type="ECO:0000313" key="5">
    <source>
        <dbReference type="EMBL" id="GAY49893.1"/>
    </source>
</evidence>
<sequence>MVVKDPSAPHGLRLTIEDYPFDEPWRPILKTPQDLIKIITSIVWVTSGHHATIKFGQYTFGGYFLNRPAIARRKLPSVNRGENWELFLKKTRSCTFTMFPFQDSSY</sequence>
<keyword evidence="6" id="KW-1185">Reference proteome</keyword>
<dbReference type="InterPro" id="IPR013819">
    <property type="entry name" value="LipOase_C"/>
</dbReference>
<dbReference type="PANTHER" id="PTHR11771">
    <property type="entry name" value="LIPOXYGENASE"/>
    <property type="match status" value="1"/>
</dbReference>
<keyword evidence="1" id="KW-0479">Metal-binding</keyword>
<protein>
    <recommendedName>
        <fullName evidence="4">Lipoxygenase domain-containing protein</fullName>
    </recommendedName>
</protein>
<dbReference type="GO" id="GO:0016702">
    <property type="term" value="F:oxidoreductase activity, acting on single donors with incorporation of molecular oxygen, incorporation of two atoms of oxygen"/>
    <property type="evidence" value="ECO:0007669"/>
    <property type="project" value="InterPro"/>
</dbReference>